<dbReference type="PANTHER" id="PTHR36786:SF1">
    <property type="entry name" value="2-ISOPROPYLMALATE SYNTHASE"/>
    <property type="match status" value="1"/>
</dbReference>
<organism evidence="2 3">
    <name type="scientific">Camellia sinensis var. sinensis</name>
    <name type="common">China tea</name>
    <dbReference type="NCBI Taxonomy" id="542762"/>
    <lineage>
        <taxon>Eukaryota</taxon>
        <taxon>Viridiplantae</taxon>
        <taxon>Streptophyta</taxon>
        <taxon>Embryophyta</taxon>
        <taxon>Tracheophyta</taxon>
        <taxon>Spermatophyta</taxon>
        <taxon>Magnoliopsida</taxon>
        <taxon>eudicotyledons</taxon>
        <taxon>Gunneridae</taxon>
        <taxon>Pentapetalae</taxon>
        <taxon>asterids</taxon>
        <taxon>Ericales</taxon>
        <taxon>Theaceae</taxon>
        <taxon>Camellia</taxon>
    </lineage>
</organism>
<dbReference type="InterPro" id="IPR056714">
    <property type="entry name" value="DUF7812"/>
</dbReference>
<dbReference type="Proteomes" id="UP000306102">
    <property type="component" value="Unassembled WGS sequence"/>
</dbReference>
<dbReference type="PANTHER" id="PTHR36786">
    <property type="entry name" value="2-ISOPROPYLMALATE SYNTHASE"/>
    <property type="match status" value="1"/>
</dbReference>
<gene>
    <name evidence="2" type="ORF">TEA_007436</name>
</gene>
<protein>
    <recommendedName>
        <fullName evidence="1">DUF7812 domain-containing protein</fullName>
    </recommendedName>
</protein>
<proteinExistence type="predicted"/>
<dbReference type="Pfam" id="PF25104">
    <property type="entry name" value="DUF7812"/>
    <property type="match status" value="1"/>
</dbReference>
<feature type="domain" description="DUF7812" evidence="1">
    <location>
        <begin position="108"/>
        <end position="201"/>
    </location>
</feature>
<keyword evidence="3" id="KW-1185">Reference proteome</keyword>
<sequence>MIAVVGSDGCAVMMAVVGRLTIGVKSVHGGCRRAGTDSTFCNNGIGQYGIKVSFEDICSLSDISFKELSKMFRQFLSVLPDDSASQSPGQARMQLDIRATAEQLNLQLRCCMVLLNLLVADQYRLLENGQVLLDILRELCSQNLTNRNDDNTISFEKVYHKYIYNDNDCSTSFTEDIVASLHFMVPVDLRLHYLCTMLEVLDKSNFFSYFIHLYSQ</sequence>
<evidence type="ECO:0000313" key="3">
    <source>
        <dbReference type="Proteomes" id="UP000306102"/>
    </source>
</evidence>
<reference evidence="2 3" key="1">
    <citation type="journal article" date="2018" name="Proc. Natl. Acad. Sci. U.S.A.">
        <title>Draft genome sequence of Camellia sinensis var. sinensis provides insights into the evolution of the tea genome and tea quality.</title>
        <authorList>
            <person name="Wei C."/>
            <person name="Yang H."/>
            <person name="Wang S."/>
            <person name="Zhao J."/>
            <person name="Liu C."/>
            <person name="Gao L."/>
            <person name="Xia E."/>
            <person name="Lu Y."/>
            <person name="Tai Y."/>
            <person name="She G."/>
            <person name="Sun J."/>
            <person name="Cao H."/>
            <person name="Tong W."/>
            <person name="Gao Q."/>
            <person name="Li Y."/>
            <person name="Deng W."/>
            <person name="Jiang X."/>
            <person name="Wang W."/>
            <person name="Chen Q."/>
            <person name="Zhang S."/>
            <person name="Li H."/>
            <person name="Wu J."/>
            <person name="Wang P."/>
            <person name="Li P."/>
            <person name="Shi C."/>
            <person name="Zheng F."/>
            <person name="Jian J."/>
            <person name="Huang B."/>
            <person name="Shan D."/>
            <person name="Shi M."/>
            <person name="Fang C."/>
            <person name="Yue Y."/>
            <person name="Li F."/>
            <person name="Li D."/>
            <person name="Wei S."/>
            <person name="Han B."/>
            <person name="Jiang C."/>
            <person name="Yin Y."/>
            <person name="Xia T."/>
            <person name="Zhang Z."/>
            <person name="Bennetzen J.L."/>
            <person name="Zhao S."/>
            <person name="Wan X."/>
        </authorList>
    </citation>
    <scope>NUCLEOTIDE SEQUENCE [LARGE SCALE GENOMIC DNA]</scope>
    <source>
        <strain evidence="3">cv. Shuchazao</strain>
        <tissue evidence="2">Leaf</tissue>
    </source>
</reference>
<evidence type="ECO:0000313" key="2">
    <source>
        <dbReference type="EMBL" id="THF96318.1"/>
    </source>
</evidence>
<dbReference type="EMBL" id="SDRB02012959">
    <property type="protein sequence ID" value="THF96318.1"/>
    <property type="molecule type" value="Genomic_DNA"/>
</dbReference>
<comment type="caution">
    <text evidence="2">The sequence shown here is derived from an EMBL/GenBank/DDBJ whole genome shotgun (WGS) entry which is preliminary data.</text>
</comment>
<name>A0A4S4D2E1_CAMSN</name>
<dbReference type="AlphaFoldDB" id="A0A4S4D2E1"/>
<accession>A0A4S4D2E1</accession>
<evidence type="ECO:0000259" key="1">
    <source>
        <dbReference type="Pfam" id="PF25104"/>
    </source>
</evidence>